<evidence type="ECO:0000313" key="10">
    <source>
        <dbReference type="Proteomes" id="UP000276741"/>
    </source>
</evidence>
<evidence type="ECO:0000256" key="4">
    <source>
        <dbReference type="ARBA" id="ARBA00022679"/>
    </source>
</evidence>
<dbReference type="PIRSF" id="PIRSF000521">
    <property type="entry name" value="Transaminase_4ab_Lys_Orn"/>
    <property type="match status" value="1"/>
</dbReference>
<name>A0A348B2Q8_9CREN</name>
<evidence type="ECO:0000256" key="3">
    <source>
        <dbReference type="ARBA" id="ARBA00022605"/>
    </source>
</evidence>
<keyword evidence="6 7" id="KW-0457">Lysine biosynthesis</keyword>
<dbReference type="KEGG" id="sacd:HS1genome_0849"/>
<dbReference type="AlphaFoldDB" id="A0A348B2Q8"/>
<dbReference type="NCBIfam" id="NF045491">
    <property type="entry name" value="LysJ_Sulfobales"/>
    <property type="match status" value="1"/>
</dbReference>
<dbReference type="Pfam" id="PF00202">
    <property type="entry name" value="Aminotran_3"/>
    <property type="match status" value="1"/>
</dbReference>
<dbReference type="SUPFAM" id="SSF53383">
    <property type="entry name" value="PLP-dependent transferases"/>
    <property type="match status" value="1"/>
</dbReference>
<dbReference type="EMBL" id="BMQS01000011">
    <property type="protein sequence ID" value="GGT96976.1"/>
    <property type="molecule type" value="Genomic_DNA"/>
</dbReference>
<dbReference type="GO" id="GO:0042802">
    <property type="term" value="F:identical protein binding"/>
    <property type="evidence" value="ECO:0007669"/>
    <property type="project" value="TreeGrafter"/>
</dbReference>
<keyword evidence="7" id="KW-0055">Arginine biosynthesis</keyword>
<comment type="cofactor">
    <cofactor evidence="7">
        <name>pyridoxal 5'-phosphate</name>
        <dbReference type="ChEBI" id="CHEBI:597326"/>
    </cofactor>
    <text evidence="7">Binds 1 pyridoxal phosphate per subunit.</text>
</comment>
<dbReference type="EMBL" id="AP018553">
    <property type="protein sequence ID" value="BBD72460.1"/>
    <property type="molecule type" value="Genomic_DNA"/>
</dbReference>
<reference evidence="9" key="4">
    <citation type="submission" date="2020-09" db="EMBL/GenBank/DDBJ databases">
        <authorList>
            <person name="Sun Q."/>
            <person name="Ohkuma M."/>
        </authorList>
    </citation>
    <scope>NUCLEOTIDE SEQUENCE</scope>
    <source>
        <strain evidence="9">JCM 31740</strain>
    </source>
</reference>
<reference evidence="8" key="3">
    <citation type="journal article" date="2019" name="BMC Res. Notes">
        <title>Complete genome sequence of the Sulfodiicoccus acidiphilus strain HS-1T, the first crenarchaeon that lacks polB3, isolated from an acidic hot spring in Ohwaku-dani, Hakone, Japan.</title>
        <authorList>
            <person name="Sakai H.D."/>
            <person name="Kurosawa N."/>
        </authorList>
    </citation>
    <scope>NUCLEOTIDE SEQUENCE</scope>
    <source>
        <strain evidence="8">HS-1</strain>
    </source>
</reference>
<dbReference type="InterPro" id="IPR005814">
    <property type="entry name" value="Aminotrans_3"/>
</dbReference>
<evidence type="ECO:0000256" key="2">
    <source>
        <dbReference type="ARBA" id="ARBA00022576"/>
    </source>
</evidence>
<accession>A0A348B2Q8</accession>
<dbReference type="Gene3D" id="3.90.1150.10">
    <property type="entry name" value="Aspartate Aminotransferase, domain 1"/>
    <property type="match status" value="1"/>
</dbReference>
<keyword evidence="4 7" id="KW-0808">Transferase</keyword>
<comment type="catalytic activity">
    <reaction evidence="7">
        <text>[amino-group carrier protein]-C-terminal-gamma-(L-ornithyl)-L-glutamate + 2-oxoglutarate = [amino-group carrier protein]-C-terminal-gamma-(L-glutamyl-5-semialdehyde)-L-glutamate + L-glutamate</text>
        <dbReference type="Rhea" id="RHEA:52672"/>
        <dbReference type="Rhea" id="RHEA-COMP:13327"/>
        <dbReference type="Rhea" id="RHEA-COMP:13328"/>
        <dbReference type="ChEBI" id="CHEBI:16810"/>
        <dbReference type="ChEBI" id="CHEBI:29985"/>
        <dbReference type="ChEBI" id="CHEBI:136761"/>
        <dbReference type="ChEBI" id="CHEBI:136763"/>
        <dbReference type="EC" id="2.6.1.124"/>
    </reaction>
</comment>
<dbReference type="HAMAP" id="MF_02084">
    <property type="entry name" value="LysJ_aminotrans_3"/>
    <property type="match status" value="1"/>
</dbReference>
<dbReference type="InterPro" id="IPR004636">
    <property type="entry name" value="AcOrn/SuccOrn_fam"/>
</dbReference>
<protein>
    <recommendedName>
        <fullName evidence="7">[LysW]-aminoadipate semialdehyde/glutamate semialdehyde transaminase</fullName>
        <ecNumber evidence="7">2.6.1.118</ecNumber>
        <ecNumber evidence="7">2.6.1.124</ecNumber>
    </recommendedName>
</protein>
<dbReference type="NCBIfam" id="TIGR00707">
    <property type="entry name" value="argD"/>
    <property type="match status" value="1"/>
</dbReference>
<keyword evidence="3 7" id="KW-0028">Amino-acid biosynthesis</keyword>
<comment type="catalytic activity">
    <reaction evidence="7">
        <text>[amino-group carrier protein]-C-terminal-gamma-(L-lysyl)-L-glutamate + 2-oxoglutarate = [amino-group carrier protein]-C-terminal-N-(1-carboxy-5-oxopentan-1-yl)-L-glutamine + L-glutamate</text>
        <dbReference type="Rhea" id="RHEA:41952"/>
        <dbReference type="Rhea" id="RHEA-COMP:9714"/>
        <dbReference type="Rhea" id="RHEA-COMP:9715"/>
        <dbReference type="ChEBI" id="CHEBI:16810"/>
        <dbReference type="ChEBI" id="CHEBI:29985"/>
        <dbReference type="ChEBI" id="CHEBI:78501"/>
        <dbReference type="ChEBI" id="CHEBI:78526"/>
        <dbReference type="EC" id="2.6.1.118"/>
    </reaction>
</comment>
<dbReference type="GO" id="GO:0019878">
    <property type="term" value="P:lysine biosynthetic process via aminoadipic acid"/>
    <property type="evidence" value="ECO:0007669"/>
    <property type="project" value="UniProtKB-UniRule"/>
</dbReference>
<evidence type="ECO:0000313" key="9">
    <source>
        <dbReference type="EMBL" id="GGT96976.1"/>
    </source>
</evidence>
<evidence type="ECO:0000256" key="5">
    <source>
        <dbReference type="ARBA" id="ARBA00022898"/>
    </source>
</evidence>
<dbReference type="GO" id="GO:0030170">
    <property type="term" value="F:pyridoxal phosphate binding"/>
    <property type="evidence" value="ECO:0007669"/>
    <property type="project" value="InterPro"/>
</dbReference>
<feature type="modified residue" description="N6-(pyridoxal phosphate)lysine" evidence="7">
    <location>
        <position position="235"/>
    </location>
</feature>
<dbReference type="InterPro" id="IPR015424">
    <property type="entry name" value="PyrdxlP-dep_Trfase"/>
</dbReference>
<dbReference type="InterPro" id="IPR015421">
    <property type="entry name" value="PyrdxlP-dep_Trfase_major"/>
</dbReference>
<feature type="binding site" evidence="7">
    <location>
        <position position="264"/>
    </location>
    <ligand>
        <name>pyridoxal 5'-phosphate</name>
        <dbReference type="ChEBI" id="CHEBI:597326"/>
    </ligand>
</feature>
<evidence type="ECO:0000256" key="6">
    <source>
        <dbReference type="ARBA" id="ARBA00023154"/>
    </source>
</evidence>
<dbReference type="FunFam" id="3.40.640.10:FF:000004">
    <property type="entry name" value="Acetylornithine aminotransferase"/>
    <property type="match status" value="1"/>
</dbReference>
<dbReference type="GO" id="GO:0005737">
    <property type="term" value="C:cytoplasm"/>
    <property type="evidence" value="ECO:0007669"/>
    <property type="project" value="UniProtKB-SubCell"/>
</dbReference>
<dbReference type="PANTHER" id="PTHR11986">
    <property type="entry name" value="AMINOTRANSFERASE CLASS III"/>
    <property type="match status" value="1"/>
</dbReference>
<organism evidence="8 10">
    <name type="scientific">Sulfodiicoccus acidiphilus</name>
    <dbReference type="NCBI Taxonomy" id="1670455"/>
    <lineage>
        <taxon>Archaea</taxon>
        <taxon>Thermoproteota</taxon>
        <taxon>Thermoprotei</taxon>
        <taxon>Sulfolobales</taxon>
        <taxon>Sulfolobaceae</taxon>
        <taxon>Sulfodiicoccus</taxon>
    </lineage>
</organism>
<dbReference type="GO" id="GO:0042450">
    <property type="term" value="P:L-arginine biosynthetic process via ornithine"/>
    <property type="evidence" value="ECO:0007669"/>
    <property type="project" value="UniProtKB-UniRule"/>
</dbReference>
<feature type="binding site" evidence="7">
    <location>
        <begin position="96"/>
        <end position="97"/>
    </location>
    <ligand>
        <name>pyridoxal 5'-phosphate</name>
        <dbReference type="ChEBI" id="CHEBI:597326"/>
    </ligand>
</feature>
<dbReference type="GeneID" id="38666348"/>
<comment type="pathway">
    <text evidence="7">Amino-acid biosynthesis; L-arginine biosynthesis.</text>
</comment>
<comment type="pathway">
    <text evidence="7">Amino-acid biosynthesis; L-lysine biosynthesis via AAA pathway; L-lysine from L-alpha-aminoadipate (Thermus route): step 4/5.</text>
</comment>
<dbReference type="Proteomes" id="UP000276741">
    <property type="component" value="Chromosome"/>
</dbReference>
<reference evidence="10" key="2">
    <citation type="submission" date="2018-04" db="EMBL/GenBank/DDBJ databases">
        <title>Complete genome sequence of Sulfodiicoccus acidiphilus strain HS-1.</title>
        <authorList>
            <person name="Sakai H.D."/>
            <person name="Kurosawa N."/>
        </authorList>
    </citation>
    <scope>NUCLEOTIDE SEQUENCE [LARGE SCALE GENOMIC DNA]</scope>
    <source>
        <strain evidence="10">HS-1</strain>
    </source>
</reference>
<dbReference type="OrthoDB" id="6534at2157"/>
<comment type="subcellular location">
    <subcellularLocation>
        <location evidence="7">Cytoplasm</location>
    </subcellularLocation>
</comment>
<comment type="subunit">
    <text evidence="7">Homodimer.</text>
</comment>
<dbReference type="InterPro" id="IPR015422">
    <property type="entry name" value="PyrdxlP-dep_Trfase_small"/>
</dbReference>
<keyword evidence="10" id="KW-1185">Reference proteome</keyword>
<sequence length="385" mass="42711">MRLLSFYQERSLRVVRAQGQYVWDEHGRRYLDLHIGHGVAFLGHRHPKVVEALKNQMDEIMTLSTAFQTRAREEMLKELENVRPEGMENVFLLNSGTEAVELSLKVARKVTGRRKFVAFRNSFHGRTVGALSVTWNRKYREPFEPLLEPVEFLPFNNVDALKAIDETVAAVIVEPVQGEGGVVPATDEFMKTLREVTRSKGALLIADEVQTGWRTGKIWAHQHFNVNPDMVTAGKAIGGGFPVSAVFLPDWIRERLDEGDHGTTYGGNPLAAAAVAASCRVLKEEGVVEKAELMGREFLRALSPLKERRIVREVRGLGLMVGIDLKVNPGPAIKTMQDEGVLALKAGTTVVRFLPPYVITKEDVEFAVATTNKGISTAESKVSAN</sequence>
<proteinExistence type="inferred from homology"/>
<dbReference type="InterPro" id="IPR053458">
    <property type="entry name" value="Class-III_PLP-Dep_Atrans_LysJ"/>
</dbReference>
<feature type="binding site" evidence="7">
    <location>
        <position position="123"/>
    </location>
    <ligand>
        <name>pyridoxal 5'-phosphate</name>
        <dbReference type="ChEBI" id="CHEBI:597326"/>
    </ligand>
</feature>
<dbReference type="GO" id="GO:0008483">
    <property type="term" value="F:transaminase activity"/>
    <property type="evidence" value="ECO:0007669"/>
    <property type="project" value="UniProtKB-UniRule"/>
</dbReference>
<evidence type="ECO:0000256" key="1">
    <source>
        <dbReference type="ARBA" id="ARBA00022490"/>
    </source>
</evidence>
<gene>
    <name evidence="7" type="primary">lysJ</name>
    <name evidence="9" type="ORF">GCM10007116_13090</name>
    <name evidence="8" type="ORF">HS1genome_0849</name>
</gene>
<dbReference type="EC" id="2.6.1.118" evidence="7"/>
<dbReference type="UniPathway" id="UPA00033">
    <property type="reaction ID" value="UER00038"/>
</dbReference>
<dbReference type="UniPathway" id="UPA00068"/>
<dbReference type="InterPro" id="IPR050103">
    <property type="entry name" value="Class-III_PLP-dep_AT"/>
</dbReference>
<keyword evidence="5 7" id="KW-0663">Pyridoxal phosphate</keyword>
<dbReference type="InterPro" id="IPR037537">
    <property type="entry name" value="LysJ"/>
</dbReference>
<dbReference type="Proteomes" id="UP000616143">
    <property type="component" value="Unassembled WGS sequence"/>
</dbReference>
<dbReference type="PANTHER" id="PTHR11986:SF79">
    <property type="entry name" value="ACETYLORNITHINE AMINOTRANSFERASE, MITOCHONDRIAL"/>
    <property type="match status" value="1"/>
</dbReference>
<reference evidence="9" key="1">
    <citation type="journal article" date="2014" name="Int. J. Syst. Evol. Microbiol.">
        <title>Complete genome sequence of Corynebacterium casei LMG S-19264T (=DSM 44701T), isolated from a smear-ripened cheese.</title>
        <authorList>
            <consortium name="US DOE Joint Genome Institute (JGI-PGF)"/>
            <person name="Walter F."/>
            <person name="Albersmeier A."/>
            <person name="Kalinowski J."/>
            <person name="Ruckert C."/>
        </authorList>
    </citation>
    <scope>NUCLEOTIDE SEQUENCE</scope>
    <source>
        <strain evidence="9">JCM 31740</strain>
    </source>
</reference>
<dbReference type="CDD" id="cd00610">
    <property type="entry name" value="OAT_like"/>
    <property type="match status" value="1"/>
</dbReference>
<keyword evidence="2 7" id="KW-0032">Aminotransferase</keyword>
<feature type="binding site" evidence="7">
    <location>
        <position position="263"/>
    </location>
    <ligand>
        <name>substrate</name>
    </ligand>
</feature>
<feature type="binding site" evidence="7">
    <location>
        <position position="126"/>
    </location>
    <ligand>
        <name>substrate</name>
    </ligand>
</feature>
<dbReference type="EC" id="2.6.1.124" evidence="7"/>
<evidence type="ECO:0000256" key="7">
    <source>
        <dbReference type="HAMAP-Rule" id="MF_02084"/>
    </source>
</evidence>
<comment type="similarity">
    <text evidence="7">Belongs to the class-III pyridoxal-phosphate-dependent aminotransferase family. LysJ subfamily.</text>
</comment>
<comment type="function">
    <text evidence="7">Involved in both the arginine and lysine biosynthetic pathways.</text>
</comment>
<dbReference type="Gene3D" id="3.40.640.10">
    <property type="entry name" value="Type I PLP-dependent aspartate aminotransferase-like (Major domain)"/>
    <property type="match status" value="1"/>
</dbReference>
<evidence type="ECO:0000313" key="8">
    <source>
        <dbReference type="EMBL" id="BBD72460.1"/>
    </source>
</evidence>
<keyword evidence="1 7" id="KW-0963">Cytoplasm</keyword>
<dbReference type="RefSeq" id="WP_126449765.1">
    <property type="nucleotide sequence ID" value="NZ_AP018553.1"/>
</dbReference>
<feature type="binding site" evidence="7">
    <location>
        <begin position="207"/>
        <end position="210"/>
    </location>
    <ligand>
        <name>pyridoxal 5'-phosphate</name>
        <dbReference type="ChEBI" id="CHEBI:597326"/>
    </ligand>
</feature>